<feature type="region of interest" description="Disordered" evidence="1">
    <location>
        <begin position="128"/>
        <end position="149"/>
    </location>
</feature>
<comment type="caution">
    <text evidence="3">The sequence shown here is derived from an EMBL/GenBank/DDBJ whole genome shotgun (WGS) entry which is preliminary data.</text>
</comment>
<organism evidence="3 4">
    <name type="scientific">Neocallimastix californiae</name>
    <dbReference type="NCBI Taxonomy" id="1754190"/>
    <lineage>
        <taxon>Eukaryota</taxon>
        <taxon>Fungi</taxon>
        <taxon>Fungi incertae sedis</taxon>
        <taxon>Chytridiomycota</taxon>
        <taxon>Chytridiomycota incertae sedis</taxon>
        <taxon>Neocallimastigomycetes</taxon>
        <taxon>Neocallimastigales</taxon>
        <taxon>Neocallimastigaceae</taxon>
        <taxon>Neocallimastix</taxon>
    </lineage>
</organism>
<keyword evidence="2" id="KW-1133">Transmembrane helix</keyword>
<dbReference type="Proteomes" id="UP000193920">
    <property type="component" value="Unassembled WGS sequence"/>
</dbReference>
<sequence length="149" mass="16491">MKIIIYILGLQKKKTSLKLKSKVKVGKSKKTKSKESSGVIIGIIIGIIILIVIAVCIYYIIKKRNENKKKRNVVVDGGEECENVVVDGENSNDAQNQYPQNYYSPVMTNQNQIPNLTGLSTEPTVPVNPETITGMPMVNRDVSPTEADK</sequence>
<dbReference type="EMBL" id="MCOG01000097">
    <property type="protein sequence ID" value="ORY50651.1"/>
    <property type="molecule type" value="Genomic_DNA"/>
</dbReference>
<evidence type="ECO:0000313" key="4">
    <source>
        <dbReference type="Proteomes" id="UP000193920"/>
    </source>
</evidence>
<keyword evidence="4" id="KW-1185">Reference proteome</keyword>
<evidence type="ECO:0000313" key="3">
    <source>
        <dbReference type="EMBL" id="ORY50651.1"/>
    </source>
</evidence>
<evidence type="ECO:0000256" key="2">
    <source>
        <dbReference type="SAM" id="Phobius"/>
    </source>
</evidence>
<proteinExistence type="predicted"/>
<evidence type="ECO:0000256" key="1">
    <source>
        <dbReference type="SAM" id="MobiDB-lite"/>
    </source>
</evidence>
<protein>
    <submittedName>
        <fullName evidence="3">Uncharacterized protein</fullName>
    </submittedName>
</protein>
<keyword evidence="2" id="KW-0472">Membrane</keyword>
<name>A0A1Y2CUE1_9FUNG</name>
<keyword evidence="2" id="KW-0812">Transmembrane</keyword>
<reference evidence="3 4" key="1">
    <citation type="submission" date="2016-08" db="EMBL/GenBank/DDBJ databases">
        <title>A Parts List for Fungal Cellulosomes Revealed by Comparative Genomics.</title>
        <authorList>
            <consortium name="DOE Joint Genome Institute"/>
            <person name="Haitjema C.H."/>
            <person name="Gilmore S.P."/>
            <person name="Henske J.K."/>
            <person name="Solomon K.V."/>
            <person name="De Groot R."/>
            <person name="Kuo A."/>
            <person name="Mondo S.J."/>
            <person name="Salamov A.A."/>
            <person name="Labutti K."/>
            <person name="Zhao Z."/>
            <person name="Chiniquy J."/>
            <person name="Barry K."/>
            <person name="Brewer H.M."/>
            <person name="Purvine S.O."/>
            <person name="Wright A.T."/>
            <person name="Boxma B."/>
            <person name="Van Alen T."/>
            <person name="Hackstein J.H."/>
            <person name="Baker S.E."/>
            <person name="Grigoriev I.V."/>
            <person name="O'Malley M.A."/>
        </authorList>
    </citation>
    <scope>NUCLEOTIDE SEQUENCE [LARGE SCALE GENOMIC DNA]</scope>
    <source>
        <strain evidence="3 4">G1</strain>
    </source>
</reference>
<gene>
    <name evidence="3" type="ORF">LY90DRAFT_292733</name>
</gene>
<accession>A0A1Y2CUE1</accession>
<feature type="transmembrane region" description="Helical" evidence="2">
    <location>
        <begin position="39"/>
        <end position="61"/>
    </location>
</feature>
<dbReference type="AlphaFoldDB" id="A0A1Y2CUE1"/>